<keyword evidence="6" id="KW-1185">Reference proteome</keyword>
<dbReference type="InterPro" id="IPR032675">
    <property type="entry name" value="LRR_dom_sf"/>
</dbReference>
<dbReference type="EMBL" id="MPUH01000267">
    <property type="protein sequence ID" value="OMJ84497.1"/>
    <property type="molecule type" value="Genomic_DNA"/>
</dbReference>
<proteinExistence type="predicted"/>
<evidence type="ECO:0000256" key="1">
    <source>
        <dbReference type="ARBA" id="ARBA00022614"/>
    </source>
</evidence>
<gene>
    <name evidence="5" type="ORF">SteCoe_14384</name>
    <name evidence="4" type="ORF">SteCoe_15312</name>
</gene>
<dbReference type="AlphaFoldDB" id="A0A1R2C674"/>
<evidence type="ECO:0000256" key="2">
    <source>
        <dbReference type="ARBA" id="ARBA00022737"/>
    </source>
</evidence>
<dbReference type="Pfam" id="PF14580">
    <property type="entry name" value="LRR_9"/>
    <property type="match status" value="1"/>
</dbReference>
<dbReference type="SMART" id="SM00369">
    <property type="entry name" value="LRR_TYP"/>
    <property type="match status" value="4"/>
</dbReference>
<comment type="caution">
    <text evidence="5">The sequence shown here is derived from an EMBL/GenBank/DDBJ whole genome shotgun (WGS) entry which is preliminary data.</text>
</comment>
<feature type="region of interest" description="Disordered" evidence="3">
    <location>
        <begin position="15"/>
        <end position="42"/>
    </location>
</feature>
<dbReference type="PANTHER" id="PTHR45973:SF8">
    <property type="entry name" value="LEUCINE-RICH REPEAT-CONTAINING PROTEIN 49"/>
    <property type="match status" value="1"/>
</dbReference>
<sequence>MKPAAKLASFFVKPGVRSQSEPGGPSSIRKVQNQAPDLMPQGKSLNIGVKKLPIAPGAIKYDPSKISTNETDERYQYLLKRAIIRRVENDDKIIFAELPGLPGVLVVYRKPSERNSNPERLNLDRRELTQMPLLEGEERLRLLNYQHNFISKIENLLSLPNLIFLDLYNNQIKEINSLHTVPTLRVLMLGKNLIDKIKNLNGLTKLDVLDLHSNKIVKIENVSHLQELRVLNLANNQIQVVDNLEGLLALTELNLRRNLIDNVKSINVLPKLQRVFLSNNKIDRFENLECLSQCISLSELALDGNPIHSMQMYTSWVLSKCTQLVHLDLKKITPDMKEAKPTKDNAVKTQQKVEDSTIPPENLIAVILQEWKLEMDRIRLKGLNSFRRRKETNNDCLVQSGHAEIEGDSTLFIYGNALEVITKQEFQDTVSKILCQYIRFDHIVQNASIGKLKKFQHLTKIVFSDNNLHSFIQLSKLETLSNLISLVIENNDVIHTILCRSFIVYRFPSLTEINNIKVNETDKTKARQQFQNFDKILCAPNLLKPPHDHEDKDTQKQYRLNAKKNIEFSIGYVQKVINYSIGVVNKIEILNKNWEILIEQTIKSSSLELSLPKSITEDTIASLTKKP</sequence>
<protein>
    <recommendedName>
        <fullName evidence="7">Protein phosphatase 1 regulatory subunit 7</fullName>
    </recommendedName>
</protein>
<dbReference type="PROSITE" id="PS51450">
    <property type="entry name" value="LRR"/>
    <property type="match status" value="7"/>
</dbReference>
<evidence type="ECO:0000256" key="3">
    <source>
        <dbReference type="SAM" id="MobiDB-lite"/>
    </source>
</evidence>
<dbReference type="Proteomes" id="UP000187209">
    <property type="component" value="Unassembled WGS sequence"/>
</dbReference>
<evidence type="ECO:0000313" key="6">
    <source>
        <dbReference type="Proteomes" id="UP000187209"/>
    </source>
</evidence>
<evidence type="ECO:0000313" key="5">
    <source>
        <dbReference type="EMBL" id="OMJ84497.1"/>
    </source>
</evidence>
<dbReference type="InterPro" id="IPR001611">
    <property type="entry name" value="Leu-rich_rpt"/>
</dbReference>
<evidence type="ECO:0000313" key="4">
    <source>
        <dbReference type="EMBL" id="OMJ83705.1"/>
    </source>
</evidence>
<dbReference type="SMART" id="SM00365">
    <property type="entry name" value="LRR_SD22"/>
    <property type="match status" value="7"/>
</dbReference>
<evidence type="ECO:0008006" key="7">
    <source>
        <dbReference type="Google" id="ProtNLM"/>
    </source>
</evidence>
<reference evidence="5 6" key="1">
    <citation type="submission" date="2016-11" db="EMBL/GenBank/DDBJ databases">
        <title>The macronuclear genome of Stentor coeruleus: a giant cell with tiny introns.</title>
        <authorList>
            <person name="Slabodnick M."/>
            <person name="Ruby J.G."/>
            <person name="Reiff S.B."/>
            <person name="Swart E.C."/>
            <person name="Gosai S."/>
            <person name="Prabakaran S."/>
            <person name="Witkowska E."/>
            <person name="Larue G.E."/>
            <person name="Fisher S."/>
            <person name="Freeman R.M."/>
            <person name="Gunawardena J."/>
            <person name="Chu W."/>
            <person name="Stover N.A."/>
            <person name="Gregory B.D."/>
            <person name="Nowacki M."/>
            <person name="Derisi J."/>
            <person name="Roy S.W."/>
            <person name="Marshall W.F."/>
            <person name="Sood P."/>
        </authorList>
    </citation>
    <scope>NUCLEOTIDE SEQUENCE [LARGE SCALE GENOMIC DNA]</scope>
    <source>
        <strain evidence="5">WM001</strain>
    </source>
</reference>
<dbReference type="InterPro" id="IPR050576">
    <property type="entry name" value="Cilia_flagella_integrity"/>
</dbReference>
<dbReference type="OrthoDB" id="277458at2759"/>
<dbReference type="InterPro" id="IPR003591">
    <property type="entry name" value="Leu-rich_rpt_typical-subtyp"/>
</dbReference>
<dbReference type="Gene3D" id="3.80.10.10">
    <property type="entry name" value="Ribonuclease Inhibitor"/>
    <property type="match status" value="3"/>
</dbReference>
<keyword evidence="2" id="KW-0677">Repeat</keyword>
<dbReference type="EMBL" id="MPUH01000294">
    <property type="protein sequence ID" value="OMJ83705.1"/>
    <property type="molecule type" value="Genomic_DNA"/>
</dbReference>
<dbReference type="SUPFAM" id="SSF52058">
    <property type="entry name" value="L domain-like"/>
    <property type="match status" value="1"/>
</dbReference>
<name>A0A1R2C674_9CILI</name>
<keyword evidence="1" id="KW-0433">Leucine-rich repeat</keyword>
<dbReference type="PANTHER" id="PTHR45973">
    <property type="entry name" value="PROTEIN PHOSPHATASE 1 REGULATORY SUBUNIT SDS22-RELATED"/>
    <property type="match status" value="1"/>
</dbReference>
<accession>A0A1R2C674</accession>
<organism evidence="5 6">
    <name type="scientific">Stentor coeruleus</name>
    <dbReference type="NCBI Taxonomy" id="5963"/>
    <lineage>
        <taxon>Eukaryota</taxon>
        <taxon>Sar</taxon>
        <taxon>Alveolata</taxon>
        <taxon>Ciliophora</taxon>
        <taxon>Postciliodesmatophora</taxon>
        <taxon>Heterotrichea</taxon>
        <taxon>Heterotrichida</taxon>
        <taxon>Stentoridae</taxon>
        <taxon>Stentor</taxon>
    </lineage>
</organism>